<keyword evidence="2" id="KW-1185">Reference proteome</keyword>
<protein>
    <submittedName>
        <fullName evidence="1">Phosphatidylethanolamine-binding protein</fullName>
    </submittedName>
</protein>
<dbReference type="EMBL" id="BCMG01000012">
    <property type="protein sequence ID" value="GAX02123.1"/>
    <property type="molecule type" value="Genomic_DNA"/>
</dbReference>
<dbReference type="InterPro" id="IPR008914">
    <property type="entry name" value="PEBP"/>
</dbReference>
<gene>
    <name evidence="1" type="ORF">IWT126_02187</name>
</gene>
<dbReference type="Gene3D" id="3.90.280.10">
    <property type="entry name" value="PEBP-like"/>
    <property type="match status" value="1"/>
</dbReference>
<evidence type="ECO:0000313" key="2">
    <source>
        <dbReference type="Proteomes" id="UP000198402"/>
    </source>
</evidence>
<sequence>MMQIKVPEENGYLPDIYGKYAPAEYRIDNGPTRSFPIDIKDAPAETETYAVTMIDHDAIPVGGFTWIHWVAANLPGNLTTIPENASQSGDVPMTFGNNSTAGGLVNNQNPQTSQHYSGPLPPDKDHHYTVTVYALDTKLPLENGFWLNQLHDAMTGHVLAETTQVVLGRV</sequence>
<dbReference type="Pfam" id="PF01161">
    <property type="entry name" value="PBP"/>
    <property type="match status" value="1"/>
</dbReference>
<dbReference type="PANTHER" id="PTHR30289">
    <property type="entry name" value="UNCHARACTERIZED PROTEIN YBCL-RELATED"/>
    <property type="match status" value="1"/>
</dbReference>
<organism evidence="1 2">
    <name type="scientific">Secundilactobacillus silagei JCM 19001</name>
    <dbReference type="NCBI Taxonomy" id="1302250"/>
    <lineage>
        <taxon>Bacteria</taxon>
        <taxon>Bacillati</taxon>
        <taxon>Bacillota</taxon>
        <taxon>Bacilli</taxon>
        <taxon>Lactobacillales</taxon>
        <taxon>Lactobacillaceae</taxon>
        <taxon>Secundilactobacillus</taxon>
    </lineage>
</organism>
<dbReference type="CDD" id="cd00865">
    <property type="entry name" value="PEBP_bact_arch"/>
    <property type="match status" value="1"/>
</dbReference>
<dbReference type="PANTHER" id="PTHR30289:SF1">
    <property type="entry name" value="PEBP (PHOSPHATIDYLETHANOLAMINE-BINDING PROTEIN) FAMILY PROTEIN"/>
    <property type="match status" value="1"/>
</dbReference>
<accession>A0A1Z5IK33</accession>
<dbReference type="InterPro" id="IPR036610">
    <property type="entry name" value="PEBP-like_sf"/>
</dbReference>
<dbReference type="STRING" id="1302250.GCA_001313225_02714"/>
<proteinExistence type="predicted"/>
<name>A0A1Z5IK33_9LACO</name>
<evidence type="ECO:0000313" key="1">
    <source>
        <dbReference type="EMBL" id="GAX02123.1"/>
    </source>
</evidence>
<dbReference type="NCBIfam" id="TIGR00481">
    <property type="entry name" value="YbhB/YbcL family Raf kinase inhibitor-like protein"/>
    <property type="match status" value="1"/>
</dbReference>
<dbReference type="AlphaFoldDB" id="A0A1Z5IK33"/>
<dbReference type="InterPro" id="IPR005247">
    <property type="entry name" value="YbhB_YbcL/LppC-like"/>
</dbReference>
<dbReference type="Proteomes" id="UP000198402">
    <property type="component" value="Unassembled WGS sequence"/>
</dbReference>
<reference evidence="1 2" key="1">
    <citation type="submission" date="2015-11" db="EMBL/GenBank/DDBJ databases">
        <title>Draft genome sequences of new species of the genus Lactobacillus isolated from orchardgrass silage.</title>
        <authorList>
            <person name="Tohno M."/>
            <person name="Tanizawa Y."/>
            <person name="Arita M."/>
        </authorList>
    </citation>
    <scope>NUCLEOTIDE SEQUENCE [LARGE SCALE GENOMIC DNA]</scope>
    <source>
        <strain evidence="1 2">IWT126</strain>
    </source>
</reference>
<comment type="caution">
    <text evidence="1">The sequence shown here is derived from an EMBL/GenBank/DDBJ whole genome shotgun (WGS) entry which is preliminary data.</text>
</comment>
<dbReference type="SUPFAM" id="SSF49777">
    <property type="entry name" value="PEBP-like"/>
    <property type="match status" value="1"/>
</dbReference>